<evidence type="ECO:0000256" key="6">
    <source>
        <dbReference type="ARBA" id="ARBA00023134"/>
    </source>
</evidence>
<organism evidence="10 11">
    <name type="scientific">Nitrospira defluvii</name>
    <dbReference type="NCBI Taxonomy" id="330214"/>
    <lineage>
        <taxon>Bacteria</taxon>
        <taxon>Pseudomonadati</taxon>
        <taxon>Nitrospirota</taxon>
        <taxon>Nitrospiria</taxon>
        <taxon>Nitrospirales</taxon>
        <taxon>Nitrospiraceae</taxon>
        <taxon>Nitrospira</taxon>
    </lineage>
</organism>
<comment type="catalytic activity">
    <reaction evidence="8">
        <text>Mo-molybdopterin + GTP + H(+) = Mo-molybdopterin guanine dinucleotide + diphosphate</text>
        <dbReference type="Rhea" id="RHEA:34243"/>
        <dbReference type="ChEBI" id="CHEBI:15378"/>
        <dbReference type="ChEBI" id="CHEBI:33019"/>
        <dbReference type="ChEBI" id="CHEBI:37565"/>
        <dbReference type="ChEBI" id="CHEBI:71302"/>
        <dbReference type="ChEBI" id="CHEBI:71310"/>
        <dbReference type="EC" id="2.7.7.77"/>
    </reaction>
</comment>
<reference evidence="10 11" key="1">
    <citation type="submission" date="2021-02" db="EMBL/GenBank/DDBJ databases">
        <authorList>
            <person name="Han P."/>
        </authorList>
    </citation>
    <scope>NUCLEOTIDE SEQUENCE [LARGE SCALE GENOMIC DNA]</scope>
    <source>
        <strain evidence="10">Candidatus Nitrospira sp. ZN2</strain>
    </source>
</reference>
<comment type="domain">
    <text evidence="8">The N-terminal domain determines nucleotide recognition and specific binding, while the C-terminal domain determines the specific binding to the target protein.</text>
</comment>
<feature type="binding site" evidence="8">
    <location>
        <position position="26"/>
    </location>
    <ligand>
        <name>GTP</name>
        <dbReference type="ChEBI" id="CHEBI:37565"/>
    </ligand>
</feature>
<feature type="binding site" evidence="8">
    <location>
        <begin position="14"/>
        <end position="16"/>
    </location>
    <ligand>
        <name>GTP</name>
        <dbReference type="ChEBI" id="CHEBI:37565"/>
    </ligand>
</feature>
<keyword evidence="11" id="KW-1185">Reference proteome</keyword>
<evidence type="ECO:0000256" key="4">
    <source>
        <dbReference type="ARBA" id="ARBA00022741"/>
    </source>
</evidence>
<evidence type="ECO:0000256" key="5">
    <source>
        <dbReference type="ARBA" id="ARBA00022842"/>
    </source>
</evidence>
<evidence type="ECO:0000256" key="2">
    <source>
        <dbReference type="ARBA" id="ARBA00022679"/>
    </source>
</evidence>
<comment type="cofactor">
    <cofactor evidence="8">
        <name>Mg(2+)</name>
        <dbReference type="ChEBI" id="CHEBI:18420"/>
    </cofactor>
</comment>
<keyword evidence="6 8" id="KW-0342">GTP-binding</keyword>
<dbReference type="EMBL" id="CAJNBJ010000008">
    <property type="protein sequence ID" value="CAE6743976.1"/>
    <property type="molecule type" value="Genomic_DNA"/>
</dbReference>
<evidence type="ECO:0000256" key="7">
    <source>
        <dbReference type="ARBA" id="ARBA00023150"/>
    </source>
</evidence>
<comment type="similarity">
    <text evidence="8">Belongs to the MobA family.</text>
</comment>
<proteinExistence type="inferred from homology"/>
<dbReference type="InterPro" id="IPR029044">
    <property type="entry name" value="Nucleotide-diphossugar_trans"/>
</dbReference>
<keyword evidence="7 8" id="KW-0501">Molybdenum cofactor biosynthesis</keyword>
<keyword evidence="1 8" id="KW-0963">Cytoplasm</keyword>
<dbReference type="RefSeq" id="WP_213042114.1">
    <property type="nucleotide sequence ID" value="NZ_CAJNBJ010000008.1"/>
</dbReference>
<dbReference type="Gene3D" id="3.90.550.10">
    <property type="entry name" value="Spore Coat Polysaccharide Biosynthesis Protein SpsA, Chain A"/>
    <property type="match status" value="1"/>
</dbReference>
<dbReference type="Proteomes" id="UP000675880">
    <property type="component" value="Unassembled WGS sequence"/>
</dbReference>
<evidence type="ECO:0000259" key="9">
    <source>
        <dbReference type="Pfam" id="PF12804"/>
    </source>
</evidence>
<feature type="domain" description="MobA-like NTP transferase" evidence="9">
    <location>
        <begin position="11"/>
        <end position="162"/>
    </location>
</feature>
<gene>
    <name evidence="8 10" type="primary">mobA</name>
    <name evidence="10" type="ORF">NSPZN2_160049</name>
</gene>
<dbReference type="Pfam" id="PF12804">
    <property type="entry name" value="NTP_transf_3"/>
    <property type="match status" value="1"/>
</dbReference>
<feature type="binding site" evidence="8">
    <location>
        <position position="101"/>
    </location>
    <ligand>
        <name>Mg(2+)</name>
        <dbReference type="ChEBI" id="CHEBI:18420"/>
    </ligand>
</feature>
<dbReference type="PANTHER" id="PTHR19136:SF81">
    <property type="entry name" value="MOLYBDENUM COFACTOR GUANYLYLTRANSFERASE"/>
    <property type="match status" value="1"/>
</dbReference>
<keyword evidence="5 8" id="KW-0460">Magnesium</keyword>
<keyword evidence="10" id="KW-0548">Nucleotidyltransferase</keyword>
<evidence type="ECO:0000313" key="11">
    <source>
        <dbReference type="Proteomes" id="UP000675880"/>
    </source>
</evidence>
<name>A0ABM8RBX0_9BACT</name>
<dbReference type="CDD" id="cd02503">
    <property type="entry name" value="MobA"/>
    <property type="match status" value="1"/>
</dbReference>
<evidence type="ECO:0000256" key="8">
    <source>
        <dbReference type="HAMAP-Rule" id="MF_00316"/>
    </source>
</evidence>
<feature type="binding site" evidence="8">
    <location>
        <position position="72"/>
    </location>
    <ligand>
        <name>GTP</name>
        <dbReference type="ChEBI" id="CHEBI:37565"/>
    </ligand>
</feature>
<sequence length="202" mass="22078">MGSPNIEDVTGVLIAGGQSRRMGRDKRFLKVAGVSVFDRSLALLGTIFDEKLVVLAEPIEGLGVQGCSVVYDVVRNAGSLGGLLTGLIASTRARVFAIACDMPFLDQDVIRFMSSCDPTADVVVGHLEGRFHPMHAVYSKRCVPILQGMVERGELKIQSLFRCKELKVRVLTEADLLHFRSRLRSFRNINTPDDLVSAESAS</sequence>
<comment type="caution">
    <text evidence="8">Lacks conserved residue(s) required for the propagation of feature annotation.</text>
</comment>
<feature type="binding site" evidence="8">
    <location>
        <position position="101"/>
    </location>
    <ligand>
        <name>GTP</name>
        <dbReference type="ChEBI" id="CHEBI:37565"/>
    </ligand>
</feature>
<dbReference type="PANTHER" id="PTHR19136">
    <property type="entry name" value="MOLYBDENUM COFACTOR GUANYLYLTRANSFERASE"/>
    <property type="match status" value="1"/>
</dbReference>
<dbReference type="GO" id="GO:0061603">
    <property type="term" value="F:molybdenum cofactor guanylyltransferase activity"/>
    <property type="evidence" value="ECO:0007669"/>
    <property type="project" value="UniProtKB-EC"/>
</dbReference>
<comment type="caution">
    <text evidence="10">The sequence shown here is derived from an EMBL/GenBank/DDBJ whole genome shotgun (WGS) entry which is preliminary data.</text>
</comment>
<evidence type="ECO:0000256" key="3">
    <source>
        <dbReference type="ARBA" id="ARBA00022723"/>
    </source>
</evidence>
<evidence type="ECO:0000313" key="10">
    <source>
        <dbReference type="EMBL" id="CAE6743976.1"/>
    </source>
</evidence>
<dbReference type="EC" id="2.7.7.77" evidence="8"/>
<keyword evidence="4 8" id="KW-0547">Nucleotide-binding</keyword>
<keyword evidence="3 8" id="KW-0479">Metal-binding</keyword>
<evidence type="ECO:0000256" key="1">
    <source>
        <dbReference type="ARBA" id="ARBA00022490"/>
    </source>
</evidence>
<dbReference type="HAMAP" id="MF_00316">
    <property type="entry name" value="MobA"/>
    <property type="match status" value="1"/>
</dbReference>
<protein>
    <recommendedName>
        <fullName evidence="8">Probable molybdenum cofactor guanylyltransferase</fullName>
        <shortName evidence="8">MoCo guanylyltransferase</shortName>
        <ecNumber evidence="8">2.7.7.77</ecNumber>
    </recommendedName>
    <alternativeName>
        <fullName evidence="8">GTP:molybdopterin guanylyltransferase</fullName>
    </alternativeName>
    <alternativeName>
        <fullName evidence="8">Mo-MPT guanylyltransferase</fullName>
    </alternativeName>
    <alternativeName>
        <fullName evidence="8">Molybdopterin guanylyltransferase</fullName>
    </alternativeName>
    <alternativeName>
        <fullName evidence="8">Molybdopterin-guanine dinucleotide synthase</fullName>
        <shortName evidence="8">MGD synthase</shortName>
    </alternativeName>
</protein>
<comment type="function">
    <text evidence="8">Transfers a GMP moiety from GTP to Mo-molybdopterin (Mo-MPT) cofactor (Moco or molybdenum cofactor) to form Mo-molybdopterin guanine dinucleotide (Mo-MGD) cofactor.</text>
</comment>
<comment type="subcellular location">
    <subcellularLocation>
        <location evidence="8">Cytoplasm</location>
    </subcellularLocation>
</comment>
<dbReference type="InterPro" id="IPR013482">
    <property type="entry name" value="Molybde_CF_guanTrfase"/>
</dbReference>
<dbReference type="SUPFAM" id="SSF53448">
    <property type="entry name" value="Nucleotide-diphospho-sugar transferases"/>
    <property type="match status" value="1"/>
</dbReference>
<keyword evidence="2 8" id="KW-0808">Transferase</keyword>
<dbReference type="InterPro" id="IPR025877">
    <property type="entry name" value="MobA-like_NTP_Trfase"/>
</dbReference>
<accession>A0ABM8RBX0</accession>